<protein>
    <submittedName>
        <fullName evidence="9">Cyanoexosortase A</fullName>
    </submittedName>
</protein>
<proteinExistence type="predicted"/>
<keyword evidence="5" id="KW-0378">Hydrolase</keyword>
<dbReference type="InterPro" id="IPR022505">
    <property type="entry name" value="Exosortase_cyanobac"/>
</dbReference>
<keyword evidence="2" id="KW-1003">Cell membrane</keyword>
<feature type="transmembrane region" description="Helical" evidence="8">
    <location>
        <begin position="12"/>
        <end position="30"/>
    </location>
</feature>
<evidence type="ECO:0000256" key="1">
    <source>
        <dbReference type="ARBA" id="ARBA00004651"/>
    </source>
</evidence>
<feature type="transmembrane region" description="Helical" evidence="8">
    <location>
        <begin position="256"/>
        <end position="276"/>
    </location>
</feature>
<dbReference type="OrthoDB" id="461510at2"/>
<dbReference type="GO" id="GO:0005886">
    <property type="term" value="C:plasma membrane"/>
    <property type="evidence" value="ECO:0007669"/>
    <property type="project" value="UniProtKB-SubCell"/>
</dbReference>
<gene>
    <name evidence="9" type="primary">crtA</name>
    <name evidence="9" type="ORF">C7B82_25250</name>
</gene>
<comment type="subcellular location">
    <subcellularLocation>
        <location evidence="1">Cell membrane</location>
        <topology evidence="1">Multi-pass membrane protein</topology>
    </subcellularLocation>
</comment>
<feature type="transmembrane region" description="Helical" evidence="8">
    <location>
        <begin position="215"/>
        <end position="241"/>
    </location>
</feature>
<reference evidence="9 10" key="2">
    <citation type="submission" date="2018-03" db="EMBL/GenBank/DDBJ databases">
        <title>The ancient ancestry and fast evolution of plastids.</title>
        <authorList>
            <person name="Moore K.R."/>
            <person name="Magnabosco C."/>
            <person name="Momper L."/>
            <person name="Gold D.A."/>
            <person name="Bosak T."/>
            <person name="Fournier G.P."/>
        </authorList>
    </citation>
    <scope>NUCLEOTIDE SEQUENCE [LARGE SCALE GENOMIC DNA]</scope>
    <source>
        <strain evidence="9 10">ULC18</strain>
    </source>
</reference>
<organism evidence="9 10">
    <name type="scientific">Stenomitos frigidus ULC18</name>
    <dbReference type="NCBI Taxonomy" id="2107698"/>
    <lineage>
        <taxon>Bacteria</taxon>
        <taxon>Bacillati</taxon>
        <taxon>Cyanobacteriota</taxon>
        <taxon>Cyanophyceae</taxon>
        <taxon>Leptolyngbyales</taxon>
        <taxon>Leptolyngbyaceae</taxon>
        <taxon>Stenomitos</taxon>
    </lineage>
</organism>
<dbReference type="GO" id="GO:0006508">
    <property type="term" value="P:proteolysis"/>
    <property type="evidence" value="ECO:0007669"/>
    <property type="project" value="UniProtKB-KW"/>
</dbReference>
<accession>A0A2T1DW77</accession>
<evidence type="ECO:0000256" key="2">
    <source>
        <dbReference type="ARBA" id="ARBA00022475"/>
    </source>
</evidence>
<name>A0A2T1DW77_9CYAN</name>
<evidence type="ECO:0000256" key="3">
    <source>
        <dbReference type="ARBA" id="ARBA00022670"/>
    </source>
</evidence>
<evidence type="ECO:0000256" key="7">
    <source>
        <dbReference type="ARBA" id="ARBA00023136"/>
    </source>
</evidence>
<feature type="transmembrane region" description="Helical" evidence="8">
    <location>
        <begin position="96"/>
        <end position="118"/>
    </location>
</feature>
<evidence type="ECO:0000256" key="4">
    <source>
        <dbReference type="ARBA" id="ARBA00022692"/>
    </source>
</evidence>
<evidence type="ECO:0000256" key="5">
    <source>
        <dbReference type="ARBA" id="ARBA00022801"/>
    </source>
</evidence>
<feature type="transmembrane region" description="Helical" evidence="8">
    <location>
        <begin position="139"/>
        <end position="161"/>
    </location>
</feature>
<keyword evidence="3" id="KW-0645">Protease</keyword>
<dbReference type="NCBIfam" id="TIGR04178">
    <property type="entry name" value="exo_archaeo"/>
    <property type="match status" value="1"/>
</dbReference>
<evidence type="ECO:0000313" key="9">
    <source>
        <dbReference type="EMBL" id="PSB24722.1"/>
    </source>
</evidence>
<evidence type="ECO:0000256" key="6">
    <source>
        <dbReference type="ARBA" id="ARBA00022989"/>
    </source>
</evidence>
<reference evidence="10" key="1">
    <citation type="submission" date="2018-02" db="EMBL/GenBank/DDBJ databases">
        <authorList>
            <person name="Moore K."/>
            <person name="Momper L."/>
        </authorList>
    </citation>
    <scope>NUCLEOTIDE SEQUENCE [LARGE SCALE GENOMIC DNA]</scope>
    <source>
        <strain evidence="10">ULC18</strain>
    </source>
</reference>
<dbReference type="EMBL" id="PVWK01000140">
    <property type="protein sequence ID" value="PSB24722.1"/>
    <property type="molecule type" value="Genomic_DNA"/>
</dbReference>
<dbReference type="NCBIfam" id="TIGR03763">
    <property type="entry name" value="cyanoexo_CrtA"/>
    <property type="match status" value="1"/>
</dbReference>
<feature type="transmembrane region" description="Helical" evidence="8">
    <location>
        <begin position="181"/>
        <end position="203"/>
    </location>
</feature>
<keyword evidence="6 8" id="KW-1133">Transmembrane helix</keyword>
<keyword evidence="7 8" id="KW-0472">Membrane</keyword>
<evidence type="ECO:0000313" key="10">
    <source>
        <dbReference type="Proteomes" id="UP000239576"/>
    </source>
</evidence>
<dbReference type="InterPro" id="IPR019127">
    <property type="entry name" value="Exosortase"/>
</dbReference>
<feature type="transmembrane region" description="Helical" evidence="8">
    <location>
        <begin position="42"/>
        <end position="58"/>
    </location>
</feature>
<dbReference type="Pfam" id="PF09721">
    <property type="entry name" value="Exosortase_EpsH"/>
    <property type="match status" value="1"/>
</dbReference>
<dbReference type="GO" id="GO:0008233">
    <property type="term" value="F:peptidase activity"/>
    <property type="evidence" value="ECO:0007669"/>
    <property type="project" value="UniProtKB-KW"/>
</dbReference>
<comment type="caution">
    <text evidence="9">The sequence shown here is derived from an EMBL/GenBank/DDBJ whole genome shotgun (WGS) entry which is preliminary data.</text>
</comment>
<keyword evidence="10" id="KW-1185">Reference proteome</keyword>
<dbReference type="AlphaFoldDB" id="A0A2T1DW77"/>
<evidence type="ECO:0000256" key="8">
    <source>
        <dbReference type="SAM" id="Phobius"/>
    </source>
</evidence>
<dbReference type="Proteomes" id="UP000239576">
    <property type="component" value="Unassembled WGS sequence"/>
</dbReference>
<feature type="transmembrane region" description="Helical" evidence="8">
    <location>
        <begin position="70"/>
        <end position="90"/>
    </location>
</feature>
<sequence length="291" mass="31366">MMDLIKRLHKPASWLLGTMAAMMALHLTLLSRTGDPELAQELFATYILLWFAVGFLVWERRHTLVLESGAIGGAIGGGLLLGLLWLSSALPTSGSFLRGFPVVMVLGLGLLASGVRGLHQYWKELCIFGLLTFNPLLKLGLDLINLPKLTANAAAFMLWYTGFDVRLDGLSLLLPTGRVDVYGACSGVSSMLQMLYIAVLFVMMFSLRSVVQQALAVLLAVLIGFLVNAARVALMAVLVAFSQKNAFDYWHTGDGSLIFAAIAVGLFGVFCWLAFLRTPPAVSDAGNPSNG</sequence>
<dbReference type="InterPro" id="IPR026392">
    <property type="entry name" value="Exo/Archaeosortase_dom"/>
</dbReference>
<keyword evidence="4 8" id="KW-0812">Transmembrane</keyword>